<comment type="caution">
    <text evidence="3">The sequence shown here is derived from an EMBL/GenBank/DDBJ whole genome shotgun (WGS) entry which is preliminary data.</text>
</comment>
<dbReference type="InterPro" id="IPR005225">
    <property type="entry name" value="Small_GTP-bd"/>
</dbReference>
<reference evidence="3" key="1">
    <citation type="submission" date="2023-01" db="EMBL/GenBank/DDBJ databases">
        <title>Genome assembly of the deep-sea coral Lophelia pertusa.</title>
        <authorList>
            <person name="Herrera S."/>
            <person name="Cordes E."/>
        </authorList>
    </citation>
    <scope>NUCLEOTIDE SEQUENCE</scope>
    <source>
        <strain evidence="3">USNM1676648</strain>
        <tissue evidence="3">Polyp</tissue>
    </source>
</reference>
<name>A0A9W9YET1_9CNID</name>
<dbReference type="OrthoDB" id="28034at2759"/>
<dbReference type="SMART" id="SM00173">
    <property type="entry name" value="RAS"/>
    <property type="match status" value="1"/>
</dbReference>
<dbReference type="PROSITE" id="PS51421">
    <property type="entry name" value="RAS"/>
    <property type="match status" value="1"/>
</dbReference>
<dbReference type="GO" id="GO:0005525">
    <property type="term" value="F:GTP binding"/>
    <property type="evidence" value="ECO:0007669"/>
    <property type="project" value="UniProtKB-KW"/>
</dbReference>
<dbReference type="SUPFAM" id="SSF52540">
    <property type="entry name" value="P-loop containing nucleoside triphosphate hydrolases"/>
    <property type="match status" value="1"/>
</dbReference>
<dbReference type="SMART" id="SM00176">
    <property type="entry name" value="RAN"/>
    <property type="match status" value="1"/>
</dbReference>
<protein>
    <submittedName>
        <fullName evidence="3">Uncharacterized protein</fullName>
    </submittedName>
</protein>
<dbReference type="PANTHER" id="PTHR47977">
    <property type="entry name" value="RAS-RELATED PROTEIN RAB"/>
    <property type="match status" value="1"/>
</dbReference>
<dbReference type="InterPro" id="IPR001806">
    <property type="entry name" value="Small_GTPase"/>
</dbReference>
<gene>
    <name evidence="3" type="ORF">OS493_010101</name>
</gene>
<dbReference type="FunFam" id="3.40.50.300:FF:001329">
    <property type="entry name" value="Small GTP-binding protein, putative"/>
    <property type="match status" value="1"/>
</dbReference>
<dbReference type="Gene3D" id="3.40.50.300">
    <property type="entry name" value="P-loop containing nucleotide triphosphate hydrolases"/>
    <property type="match status" value="1"/>
</dbReference>
<accession>A0A9W9YET1</accession>
<dbReference type="AlphaFoldDB" id="A0A9W9YET1"/>
<evidence type="ECO:0000313" key="4">
    <source>
        <dbReference type="Proteomes" id="UP001163046"/>
    </source>
</evidence>
<dbReference type="Pfam" id="PF00071">
    <property type="entry name" value="Ras"/>
    <property type="match status" value="1"/>
</dbReference>
<dbReference type="SMART" id="SM00174">
    <property type="entry name" value="RHO"/>
    <property type="match status" value="1"/>
</dbReference>
<dbReference type="InterPro" id="IPR027417">
    <property type="entry name" value="P-loop_NTPase"/>
</dbReference>
<evidence type="ECO:0000313" key="3">
    <source>
        <dbReference type="EMBL" id="KAJ7337244.1"/>
    </source>
</evidence>
<keyword evidence="4" id="KW-1185">Reference proteome</keyword>
<dbReference type="CDD" id="cd00154">
    <property type="entry name" value="Rab"/>
    <property type="match status" value="1"/>
</dbReference>
<dbReference type="Proteomes" id="UP001163046">
    <property type="component" value="Unassembled WGS sequence"/>
</dbReference>
<dbReference type="EMBL" id="MU827781">
    <property type="protein sequence ID" value="KAJ7337244.1"/>
    <property type="molecule type" value="Genomic_DNA"/>
</dbReference>
<sequence>MADEQRLPLYKIVLAGDLGVGKTSIFQRYDINKFFDHKESTFGLDKLNKDITVDGKKCKINVWDTAGMERTRSLTSNYYRNSQAVILVYAIDDMYSLTVLRNWIVDINKDAQGALKFLVGNKIDLSDEGSQVDDQLADSFCKNNKINKLYRVSAKTGAGIQEMFNDVAKMLIANKESTIRDKMLLLSLQMKMSLQKETVHVDRIKHLIIGI</sequence>
<proteinExistence type="predicted"/>
<dbReference type="PRINTS" id="PR00449">
    <property type="entry name" value="RASTRNSFRMNG"/>
</dbReference>
<keyword evidence="2" id="KW-0342">GTP-binding</keyword>
<dbReference type="InterPro" id="IPR050227">
    <property type="entry name" value="Rab"/>
</dbReference>
<keyword evidence="1" id="KW-0547">Nucleotide-binding</keyword>
<dbReference type="PROSITE" id="PS51419">
    <property type="entry name" value="RAB"/>
    <property type="match status" value="1"/>
</dbReference>
<evidence type="ECO:0000256" key="1">
    <source>
        <dbReference type="ARBA" id="ARBA00022741"/>
    </source>
</evidence>
<dbReference type="NCBIfam" id="TIGR00231">
    <property type="entry name" value="small_GTP"/>
    <property type="match status" value="1"/>
</dbReference>
<organism evidence="3 4">
    <name type="scientific">Desmophyllum pertusum</name>
    <dbReference type="NCBI Taxonomy" id="174260"/>
    <lineage>
        <taxon>Eukaryota</taxon>
        <taxon>Metazoa</taxon>
        <taxon>Cnidaria</taxon>
        <taxon>Anthozoa</taxon>
        <taxon>Hexacorallia</taxon>
        <taxon>Scleractinia</taxon>
        <taxon>Caryophylliina</taxon>
        <taxon>Caryophylliidae</taxon>
        <taxon>Desmophyllum</taxon>
    </lineage>
</organism>
<dbReference type="SMART" id="SM00175">
    <property type="entry name" value="RAB"/>
    <property type="match status" value="1"/>
</dbReference>
<dbReference type="GO" id="GO:0003924">
    <property type="term" value="F:GTPase activity"/>
    <property type="evidence" value="ECO:0007669"/>
    <property type="project" value="InterPro"/>
</dbReference>
<evidence type="ECO:0000256" key="2">
    <source>
        <dbReference type="ARBA" id="ARBA00023134"/>
    </source>
</evidence>